<evidence type="ECO:0000256" key="7">
    <source>
        <dbReference type="ARBA" id="ARBA00022989"/>
    </source>
</evidence>
<dbReference type="FunFam" id="2.60.40.10:FF:000338">
    <property type="entry name" value="intercellular adhesion molecule 5"/>
    <property type="match status" value="1"/>
</dbReference>
<dbReference type="FunFam" id="2.60.40.10:FF:000194">
    <property type="entry name" value="Intercellular adhesion molecule 1"/>
    <property type="match status" value="1"/>
</dbReference>
<feature type="chain" id="PRO_5044646373" evidence="13">
    <location>
        <begin position="24"/>
        <end position="276"/>
    </location>
</feature>
<dbReference type="GO" id="GO:0005886">
    <property type="term" value="C:plasma membrane"/>
    <property type="evidence" value="ECO:0007669"/>
    <property type="project" value="TreeGrafter"/>
</dbReference>
<keyword evidence="7" id="KW-1133">Transmembrane helix</keyword>
<dbReference type="InterPro" id="IPR036179">
    <property type="entry name" value="Ig-like_dom_sf"/>
</dbReference>
<protein>
    <submittedName>
        <fullName evidence="16 17">Intercellular adhesion molecule 2 isoform X1</fullName>
    </submittedName>
</protein>
<dbReference type="PRINTS" id="PR01472">
    <property type="entry name" value="ICAMVCAM1"/>
</dbReference>
<keyword evidence="5" id="KW-0677">Repeat</keyword>
<comment type="subcellular location">
    <subcellularLocation>
        <location evidence="1">Membrane</location>
        <topology evidence="1">Single-pass type I membrane protein</topology>
    </subcellularLocation>
</comment>
<keyword evidence="15" id="KW-1185">Reference proteome</keyword>
<keyword evidence="8" id="KW-0472">Membrane</keyword>
<evidence type="ECO:0000256" key="6">
    <source>
        <dbReference type="ARBA" id="ARBA00022889"/>
    </source>
</evidence>
<feature type="signal peptide" evidence="13">
    <location>
        <begin position="1"/>
        <end position="23"/>
    </location>
</feature>
<dbReference type="CTD" id="3384"/>
<dbReference type="Proteomes" id="UP000515202">
    <property type="component" value="Unplaced"/>
</dbReference>
<evidence type="ECO:0000256" key="10">
    <source>
        <dbReference type="ARBA" id="ARBA00023180"/>
    </source>
</evidence>
<evidence type="ECO:0000256" key="4">
    <source>
        <dbReference type="ARBA" id="ARBA00022729"/>
    </source>
</evidence>
<feature type="region of interest" description="Disordered" evidence="12">
    <location>
        <begin position="150"/>
        <end position="178"/>
    </location>
</feature>
<dbReference type="SUPFAM" id="SSF48726">
    <property type="entry name" value="Immunoglobulin"/>
    <property type="match status" value="2"/>
</dbReference>
<feature type="region of interest" description="Disordered" evidence="12">
    <location>
        <begin position="218"/>
        <end position="246"/>
    </location>
</feature>
<dbReference type="InterPro" id="IPR013783">
    <property type="entry name" value="Ig-like_fold"/>
</dbReference>
<keyword evidence="9" id="KW-1015">Disulfide bond</keyword>
<comment type="similarity">
    <text evidence="2">Belongs to the immunoglobulin superfamily. ICAM family.</text>
</comment>
<evidence type="ECO:0000256" key="11">
    <source>
        <dbReference type="ARBA" id="ARBA00023319"/>
    </source>
</evidence>
<dbReference type="InterPro" id="IPR013768">
    <property type="entry name" value="ICAM_N"/>
</dbReference>
<dbReference type="OrthoDB" id="5843397at2759"/>
<keyword evidence="4 13" id="KW-0732">Signal</keyword>
<evidence type="ECO:0000313" key="17">
    <source>
        <dbReference type="RefSeq" id="XP_011366825.1"/>
    </source>
</evidence>
<dbReference type="GeneID" id="105297718"/>
<dbReference type="PANTHER" id="PTHR13771">
    <property type="entry name" value="INTERCELLULAR ADHESION MOLECULE"/>
    <property type="match status" value="1"/>
</dbReference>
<evidence type="ECO:0000256" key="2">
    <source>
        <dbReference type="ARBA" id="ARBA00005925"/>
    </source>
</evidence>
<reference evidence="16 17" key="1">
    <citation type="submission" date="2025-04" db="UniProtKB">
        <authorList>
            <consortium name="RefSeq"/>
        </authorList>
    </citation>
    <scope>IDENTIFICATION</scope>
    <source>
        <tissue evidence="16 17">Kidney</tissue>
    </source>
</reference>
<dbReference type="GO" id="GO:0005178">
    <property type="term" value="F:integrin binding"/>
    <property type="evidence" value="ECO:0007669"/>
    <property type="project" value="InterPro"/>
</dbReference>
<evidence type="ECO:0000259" key="14">
    <source>
        <dbReference type="Pfam" id="PF03921"/>
    </source>
</evidence>
<dbReference type="GO" id="GO:0098609">
    <property type="term" value="P:cell-cell adhesion"/>
    <property type="evidence" value="ECO:0007669"/>
    <property type="project" value="InterPro"/>
</dbReference>
<keyword evidence="3" id="KW-0812">Transmembrane</keyword>
<sequence>MSPFGFWGLPAALLALLCCPGSGEKAPEQVAVKRGEPYKVNCTSSCPHPQIRGLETTLNKVELQKHAQWTEYLVSNVSQDTVMYCHFTCSGKQMSKTISVRVFHPPEQVLLELQPARVTAGSPFTIVCSVPAVTPLEKLTLTLLHGKKPLHTQTFGSGKDDPQEATATHNATAHKEDGHHNFSCRAELDLRSLGGDIISSVSEAQALQVYAVAPETEKDLQGARSLEDPETDLGPTYMSGVSTTTAASGAPQGLSPALAEGLWQAVGLLGIFLFLM</sequence>
<feature type="domain" description="Intercellular adhesion molecule N-terminal" evidence="14">
    <location>
        <begin position="27"/>
        <end position="108"/>
    </location>
</feature>
<evidence type="ECO:0000256" key="9">
    <source>
        <dbReference type="ARBA" id="ARBA00023157"/>
    </source>
</evidence>
<keyword evidence="11" id="KW-0393">Immunoglobulin domain</keyword>
<evidence type="ECO:0000256" key="12">
    <source>
        <dbReference type="SAM" id="MobiDB-lite"/>
    </source>
</evidence>
<dbReference type="PANTHER" id="PTHR13771:SF3">
    <property type="entry name" value="INTERCELLULAR ADHESION MOLECULE 2"/>
    <property type="match status" value="1"/>
</dbReference>
<keyword evidence="6" id="KW-0130">Cell adhesion</keyword>
<evidence type="ECO:0000256" key="13">
    <source>
        <dbReference type="SAM" id="SignalP"/>
    </source>
</evidence>
<dbReference type="Pfam" id="PF03921">
    <property type="entry name" value="ICAM_N"/>
    <property type="match status" value="1"/>
</dbReference>
<proteinExistence type="inferred from homology"/>
<accession>A0A6P3QMM6</accession>
<evidence type="ECO:0000313" key="15">
    <source>
        <dbReference type="Proteomes" id="UP000515202"/>
    </source>
</evidence>
<name>A0A6P3QMM6_PTEVA</name>
<dbReference type="AlphaFoldDB" id="A0A6P3QMM6"/>
<dbReference type="KEGG" id="pvp:105297718"/>
<dbReference type="Gene3D" id="2.60.40.10">
    <property type="entry name" value="Immunoglobulins"/>
    <property type="match status" value="2"/>
</dbReference>
<evidence type="ECO:0000313" key="16">
    <source>
        <dbReference type="RefSeq" id="XP_011366822.1"/>
    </source>
</evidence>
<organism evidence="15 17">
    <name type="scientific">Pteropus vampyrus</name>
    <name type="common">Large flying fox</name>
    <dbReference type="NCBI Taxonomy" id="132908"/>
    <lineage>
        <taxon>Eukaryota</taxon>
        <taxon>Metazoa</taxon>
        <taxon>Chordata</taxon>
        <taxon>Craniata</taxon>
        <taxon>Vertebrata</taxon>
        <taxon>Euteleostomi</taxon>
        <taxon>Mammalia</taxon>
        <taxon>Eutheria</taxon>
        <taxon>Laurasiatheria</taxon>
        <taxon>Chiroptera</taxon>
        <taxon>Yinpterochiroptera</taxon>
        <taxon>Pteropodoidea</taxon>
        <taxon>Pteropodidae</taxon>
        <taxon>Pteropodinae</taxon>
        <taxon>Pteropus</taxon>
    </lineage>
</organism>
<evidence type="ECO:0000256" key="1">
    <source>
        <dbReference type="ARBA" id="ARBA00004479"/>
    </source>
</evidence>
<gene>
    <name evidence="16 17" type="primary">ICAM2</name>
</gene>
<feature type="compositionally biased region" description="Basic and acidic residues" evidence="12">
    <location>
        <begin position="218"/>
        <end position="227"/>
    </location>
</feature>
<dbReference type="InterPro" id="IPR003987">
    <property type="entry name" value="ICAM_VCAM_N"/>
</dbReference>
<evidence type="ECO:0000256" key="3">
    <source>
        <dbReference type="ARBA" id="ARBA00022692"/>
    </source>
</evidence>
<dbReference type="InterPro" id="IPR047012">
    <property type="entry name" value="ICAM_VCAM"/>
</dbReference>
<evidence type="ECO:0000256" key="5">
    <source>
        <dbReference type="ARBA" id="ARBA00022737"/>
    </source>
</evidence>
<evidence type="ECO:0000256" key="8">
    <source>
        <dbReference type="ARBA" id="ARBA00023136"/>
    </source>
</evidence>
<dbReference type="RefSeq" id="XP_011366825.1">
    <property type="nucleotide sequence ID" value="XM_011368523.2"/>
</dbReference>
<keyword evidence="10" id="KW-0325">Glycoprotein</keyword>
<dbReference type="RefSeq" id="XP_011366822.1">
    <property type="nucleotide sequence ID" value="XM_011368520.2"/>
</dbReference>